<feature type="transmembrane region" description="Helical" evidence="1">
    <location>
        <begin position="70"/>
        <end position="100"/>
    </location>
</feature>
<keyword evidence="1" id="KW-0812">Transmembrane</keyword>
<evidence type="ECO:0000259" key="2">
    <source>
        <dbReference type="Pfam" id="PF01569"/>
    </source>
</evidence>
<accession>A0A8J8G690</accession>
<dbReference type="InterPro" id="IPR000326">
    <property type="entry name" value="PAP2/HPO"/>
</dbReference>
<dbReference type="RefSeq" id="WP_226927418.1">
    <property type="nucleotide sequence ID" value="NZ_JABSNO010000003.1"/>
</dbReference>
<proteinExistence type="predicted"/>
<dbReference type="AlphaFoldDB" id="A0A8J8G690"/>
<dbReference type="Gene3D" id="1.20.144.10">
    <property type="entry name" value="Phosphatidic acid phosphatase type 2/haloperoxidase"/>
    <property type="match status" value="1"/>
</dbReference>
<evidence type="ECO:0000313" key="4">
    <source>
        <dbReference type="Proteomes" id="UP000610746"/>
    </source>
</evidence>
<feature type="transmembrane region" description="Helical" evidence="1">
    <location>
        <begin position="112"/>
        <end position="131"/>
    </location>
</feature>
<reference evidence="3" key="1">
    <citation type="submission" date="2020-05" db="EMBL/GenBank/DDBJ databases">
        <title>Genomic Encyclopedia of Type Strains, Phase IV (KMG-V): Genome sequencing to study the core and pangenomes of soil and plant-associated prokaryotes.</title>
        <authorList>
            <person name="Whitman W."/>
        </authorList>
    </citation>
    <scope>NUCLEOTIDE SEQUENCE</scope>
    <source>
        <strain evidence="3">16F</strain>
    </source>
</reference>
<dbReference type="SUPFAM" id="SSF48317">
    <property type="entry name" value="Acid phosphatase/Vanadium-dependent haloperoxidase"/>
    <property type="match status" value="1"/>
</dbReference>
<evidence type="ECO:0000313" key="3">
    <source>
        <dbReference type="EMBL" id="NRS91490.1"/>
    </source>
</evidence>
<protein>
    <submittedName>
        <fullName evidence="3">Tryptophan-rich sensory protein</fullName>
    </submittedName>
</protein>
<feature type="transmembrane region" description="Helical" evidence="1">
    <location>
        <begin position="20"/>
        <end position="38"/>
    </location>
</feature>
<keyword evidence="1" id="KW-0472">Membrane</keyword>
<comment type="caution">
    <text evidence="3">The sequence shown here is derived from an EMBL/GenBank/DDBJ whole genome shotgun (WGS) entry which is preliminary data.</text>
</comment>
<dbReference type="EMBL" id="JABSNO010000003">
    <property type="protein sequence ID" value="NRS91490.1"/>
    <property type="molecule type" value="Genomic_DNA"/>
</dbReference>
<name>A0A8J8G690_9FLAO</name>
<gene>
    <name evidence="3" type="ORF">HNQ03_000557</name>
</gene>
<dbReference type="Proteomes" id="UP000610746">
    <property type="component" value="Unassembled WGS sequence"/>
</dbReference>
<evidence type="ECO:0000256" key="1">
    <source>
        <dbReference type="SAM" id="Phobius"/>
    </source>
</evidence>
<dbReference type="InterPro" id="IPR036938">
    <property type="entry name" value="PAP2/HPO_sf"/>
</dbReference>
<keyword evidence="4" id="KW-1185">Reference proteome</keyword>
<feature type="domain" description="Phosphatidic acid phosphatase type 2/haloperoxidase" evidence="2">
    <location>
        <begin position="65"/>
        <end position="129"/>
    </location>
</feature>
<keyword evidence="1" id="KW-1133">Transmembrane helix</keyword>
<sequence length="136" mass="15935">MKKGNYQNLDVSNRVKRKSLYIFINSSIFIYLLFDFFVKESFDVMMFFLLVLLLIMQVSNFFIKSSMHTALNFFVAALFISQNFWLGITWILISILVGISRIIVKRHTPKEVLMGFLLSTVVSFAYLYTFIQMQIG</sequence>
<organism evidence="3 4">
    <name type="scientific">Frigoriflavimonas asaccharolytica</name>
    <dbReference type="NCBI Taxonomy" id="2735899"/>
    <lineage>
        <taxon>Bacteria</taxon>
        <taxon>Pseudomonadati</taxon>
        <taxon>Bacteroidota</taxon>
        <taxon>Flavobacteriia</taxon>
        <taxon>Flavobacteriales</taxon>
        <taxon>Weeksellaceae</taxon>
        <taxon>Frigoriflavimonas</taxon>
    </lineage>
</organism>
<feature type="transmembrane region" description="Helical" evidence="1">
    <location>
        <begin position="44"/>
        <end position="63"/>
    </location>
</feature>
<dbReference type="Pfam" id="PF01569">
    <property type="entry name" value="PAP2"/>
    <property type="match status" value="1"/>
</dbReference>